<reference evidence="2" key="1">
    <citation type="journal article" date="2019" name="Int. J. Syst. Evol. Microbiol.">
        <title>The Global Catalogue of Microorganisms (GCM) 10K type strain sequencing project: providing services to taxonomists for standard genome sequencing and annotation.</title>
        <authorList>
            <consortium name="The Broad Institute Genomics Platform"/>
            <consortium name="The Broad Institute Genome Sequencing Center for Infectious Disease"/>
            <person name="Wu L."/>
            <person name="Ma J."/>
        </authorList>
    </citation>
    <scope>NUCLEOTIDE SEQUENCE [LARGE SCALE GENOMIC DNA]</scope>
    <source>
        <strain evidence="2">JCM 18283</strain>
    </source>
</reference>
<dbReference type="InterPro" id="IPR037079">
    <property type="entry name" value="AF2212/PG0164-like_sf"/>
</dbReference>
<dbReference type="Proteomes" id="UP001501436">
    <property type="component" value="Unassembled WGS sequence"/>
</dbReference>
<dbReference type="RefSeq" id="WP_345329205.1">
    <property type="nucleotide sequence ID" value="NZ_BAABJI010000001.1"/>
</dbReference>
<dbReference type="EMBL" id="BAABJI010000001">
    <property type="protein sequence ID" value="GAA4904255.1"/>
    <property type="molecule type" value="Genomic_DNA"/>
</dbReference>
<dbReference type="Pfam" id="PF13376">
    <property type="entry name" value="OmdA"/>
    <property type="match status" value="1"/>
</dbReference>
<protein>
    <recommendedName>
        <fullName evidence="3">Bacteriocin resistance YdeI/OmpD-like protein</fullName>
    </recommendedName>
</protein>
<dbReference type="Pfam" id="PF08922">
    <property type="entry name" value="DUF1905"/>
    <property type="match status" value="1"/>
</dbReference>
<evidence type="ECO:0008006" key="3">
    <source>
        <dbReference type="Google" id="ProtNLM"/>
    </source>
</evidence>
<accession>A0ABP9FQJ5</accession>
<dbReference type="InterPro" id="IPR015018">
    <property type="entry name" value="DUF1905"/>
</dbReference>
<organism evidence="1 2">
    <name type="scientific">Mucilaginibacter defluvii</name>
    <dbReference type="NCBI Taxonomy" id="1196019"/>
    <lineage>
        <taxon>Bacteria</taxon>
        <taxon>Pseudomonadati</taxon>
        <taxon>Bacteroidota</taxon>
        <taxon>Sphingobacteriia</taxon>
        <taxon>Sphingobacteriales</taxon>
        <taxon>Sphingobacteriaceae</taxon>
        <taxon>Mucilaginibacter</taxon>
    </lineage>
</organism>
<evidence type="ECO:0000313" key="2">
    <source>
        <dbReference type="Proteomes" id="UP001501436"/>
    </source>
</evidence>
<name>A0ABP9FQJ5_9SPHI</name>
<sequence>MITFETIILQFAENGDKTGWTYIDIPAHIAAEIKPGHKRSFRVRGLLDGFAIAGAALLPAGEGNFILPINGQMRKGTRKGEGAMLHVQLEDDKDFKVEIPDDLTECLEYEPEAANYFYGLTPSHRGYFVKWIDSAKTQPTRDKRIALTVNALVNRWDYGQMLRASRKE</sequence>
<comment type="caution">
    <text evidence="1">The sequence shown here is derived from an EMBL/GenBank/DDBJ whole genome shotgun (WGS) entry which is preliminary data.</text>
</comment>
<dbReference type="SUPFAM" id="SSF141694">
    <property type="entry name" value="AF2212/PG0164-like"/>
    <property type="match status" value="1"/>
</dbReference>
<proteinExistence type="predicted"/>
<dbReference type="Gene3D" id="2.40.30.100">
    <property type="entry name" value="AF2212/PG0164-like"/>
    <property type="match status" value="1"/>
</dbReference>
<evidence type="ECO:0000313" key="1">
    <source>
        <dbReference type="EMBL" id="GAA4904255.1"/>
    </source>
</evidence>
<keyword evidence="2" id="KW-1185">Reference proteome</keyword>
<gene>
    <name evidence="1" type="ORF">GCM10023313_03550</name>
</gene>